<protein>
    <submittedName>
        <fullName evidence="4">CubicO group peptidase (Beta-lactamase class C family)</fullName>
    </submittedName>
</protein>
<comment type="caution">
    <text evidence="4">The sequence shown here is derived from an EMBL/GenBank/DDBJ whole genome shotgun (WGS) entry which is preliminary data.</text>
</comment>
<evidence type="ECO:0000259" key="2">
    <source>
        <dbReference type="Pfam" id="PF00144"/>
    </source>
</evidence>
<reference evidence="4 5" key="1">
    <citation type="submission" date="2020-03" db="EMBL/GenBank/DDBJ databases">
        <title>Genomic Encyclopedia of Type Strains, Phase IV (KMG-IV): sequencing the most valuable type-strain genomes for metagenomic binning, comparative biology and taxonomic classification.</title>
        <authorList>
            <person name="Goeker M."/>
        </authorList>
    </citation>
    <scope>NUCLEOTIDE SEQUENCE [LARGE SCALE GENOMIC DNA]</scope>
    <source>
        <strain evidence="4 5">DSM 4736</strain>
    </source>
</reference>
<evidence type="ECO:0000313" key="5">
    <source>
        <dbReference type="Proteomes" id="UP000587415"/>
    </source>
</evidence>
<keyword evidence="1" id="KW-0732">Signal</keyword>
<feature type="domain" description="Beta-lactamase-related" evidence="2">
    <location>
        <begin position="51"/>
        <end position="362"/>
    </location>
</feature>
<evidence type="ECO:0000259" key="3">
    <source>
        <dbReference type="Pfam" id="PF11954"/>
    </source>
</evidence>
<evidence type="ECO:0000256" key="1">
    <source>
        <dbReference type="SAM" id="SignalP"/>
    </source>
</evidence>
<dbReference type="Gene3D" id="3.40.710.10">
    <property type="entry name" value="DD-peptidase/beta-lactamase superfamily"/>
    <property type="match status" value="1"/>
</dbReference>
<feature type="chain" id="PRO_5031356861" evidence="1">
    <location>
        <begin position="45"/>
        <end position="469"/>
    </location>
</feature>
<proteinExistence type="predicted"/>
<dbReference type="SUPFAM" id="SSF56601">
    <property type="entry name" value="beta-lactamase/transpeptidase-like"/>
    <property type="match status" value="1"/>
</dbReference>
<dbReference type="AlphaFoldDB" id="A0A7X5YL68"/>
<feature type="domain" description="Peptidase S12 Pab87-related C-terminal" evidence="3">
    <location>
        <begin position="379"/>
        <end position="458"/>
    </location>
</feature>
<organism evidence="4 5">
    <name type="scientific">Brevundimonas alba</name>
    <dbReference type="NCBI Taxonomy" id="74314"/>
    <lineage>
        <taxon>Bacteria</taxon>
        <taxon>Pseudomonadati</taxon>
        <taxon>Pseudomonadota</taxon>
        <taxon>Alphaproteobacteria</taxon>
        <taxon>Caulobacterales</taxon>
        <taxon>Caulobacteraceae</taxon>
        <taxon>Brevundimonas</taxon>
    </lineage>
</organism>
<dbReference type="InterPro" id="IPR050491">
    <property type="entry name" value="AmpC-like"/>
</dbReference>
<dbReference type="EMBL" id="JAATJM010000002">
    <property type="protein sequence ID" value="NJC41982.1"/>
    <property type="molecule type" value="Genomic_DNA"/>
</dbReference>
<sequence length="469" mass="49565">MSKTVFSGGRGRGAVGLSRAHAGRTGVALAALAVVALCAAPAMAQDAGRMDQVARASVATGEFSGSVLVARDGEVLLDQGYGFANREWSIPNDGDTVFRLGSVTKQFTAVAIMILKERGLVDLDAPVKTWLPDAPAAWDGVTVSHLLSHTSGVPNFTDFDDYAASRTQPATVDSLIARFRDHPLDFQPGEKWNYSNSGYVLLTAIIEKVSGRPYADFVEETLFQPLGMADTGYDSRTAVVPRRASGYVPTGGGGVAHADYLDMSIPQGAGGLYSTTHDLLKWEQGLFGGRLLQPQSLTLLTTPVRNDYAFGLGVAEAYGDKTISHSGGIEGFNTYMAYDPARHMTVIVLGNLNGPAPTKIGADLLTLARGGTVTLQSERQAVAVEAGSLMAYEGVYELSPTFLITASVLDGKLMVQATGQDALELQAESAGTFFLREVDAQVVFTRDASGAVDGLVLHQGGRAAPARKR</sequence>
<dbReference type="InterPro" id="IPR001466">
    <property type="entry name" value="Beta-lactam-related"/>
</dbReference>
<feature type="signal peptide" evidence="1">
    <location>
        <begin position="1"/>
        <end position="44"/>
    </location>
</feature>
<dbReference type="InterPro" id="IPR021860">
    <property type="entry name" value="Peptidase_S12_Pab87-rel_C"/>
</dbReference>
<dbReference type="Proteomes" id="UP000587415">
    <property type="component" value="Unassembled WGS sequence"/>
</dbReference>
<dbReference type="InterPro" id="IPR012338">
    <property type="entry name" value="Beta-lactam/transpept-like"/>
</dbReference>
<accession>A0A7X5YL68</accession>
<dbReference type="PANTHER" id="PTHR46825">
    <property type="entry name" value="D-ALANYL-D-ALANINE-CARBOXYPEPTIDASE/ENDOPEPTIDASE AMPH"/>
    <property type="match status" value="1"/>
</dbReference>
<dbReference type="Pfam" id="PF11954">
    <property type="entry name" value="DUF3471"/>
    <property type="match status" value="1"/>
</dbReference>
<dbReference type="RefSeq" id="WP_209282546.1">
    <property type="nucleotide sequence ID" value="NZ_JAATJM010000002.1"/>
</dbReference>
<evidence type="ECO:0000313" key="4">
    <source>
        <dbReference type="EMBL" id="NJC41982.1"/>
    </source>
</evidence>
<name>A0A7X5YL68_9CAUL</name>
<dbReference type="Pfam" id="PF00144">
    <property type="entry name" value="Beta-lactamase"/>
    <property type="match status" value="1"/>
</dbReference>
<keyword evidence="5" id="KW-1185">Reference proteome</keyword>
<gene>
    <name evidence="4" type="ORF">GGQ87_002277</name>
</gene>
<dbReference type="PANTHER" id="PTHR46825:SF9">
    <property type="entry name" value="BETA-LACTAMASE-RELATED DOMAIN-CONTAINING PROTEIN"/>
    <property type="match status" value="1"/>
</dbReference>